<reference evidence="3 4" key="1">
    <citation type="submission" date="2018-05" db="EMBL/GenBank/DDBJ databases">
        <title>Whole genome sequencing of Paracoccus thiocyanatus SST.</title>
        <authorList>
            <person name="Ghosh W."/>
            <person name="Rameez M.J."/>
            <person name="Roy C."/>
        </authorList>
    </citation>
    <scope>NUCLEOTIDE SEQUENCE [LARGE SCALE GENOMIC DNA]</scope>
    <source>
        <strain evidence="3 4">SST</strain>
    </source>
</reference>
<dbReference type="InterPro" id="IPR009936">
    <property type="entry name" value="DUF1468"/>
</dbReference>
<dbReference type="Pfam" id="PF07331">
    <property type="entry name" value="TctB"/>
    <property type="match status" value="1"/>
</dbReference>
<evidence type="ECO:0000313" key="4">
    <source>
        <dbReference type="Proteomes" id="UP000256679"/>
    </source>
</evidence>
<dbReference type="EMBL" id="QFCQ01000060">
    <property type="protein sequence ID" value="RDW12899.1"/>
    <property type="molecule type" value="Genomic_DNA"/>
</dbReference>
<dbReference type="RefSeq" id="WP_115756085.1">
    <property type="nucleotide sequence ID" value="NZ_QFCQ01000060.1"/>
</dbReference>
<accession>A0A3D8PCL0</accession>
<feature type="domain" description="DUF1468" evidence="2">
    <location>
        <begin position="35"/>
        <end position="163"/>
    </location>
</feature>
<keyword evidence="1" id="KW-0812">Transmembrane</keyword>
<keyword evidence="4" id="KW-1185">Reference proteome</keyword>
<keyword evidence="1" id="KW-1133">Transmembrane helix</keyword>
<feature type="transmembrane region" description="Helical" evidence="1">
    <location>
        <begin position="26"/>
        <end position="46"/>
    </location>
</feature>
<organism evidence="3 4">
    <name type="scientific">Paracoccus thiocyanatus</name>
    <dbReference type="NCBI Taxonomy" id="34006"/>
    <lineage>
        <taxon>Bacteria</taxon>
        <taxon>Pseudomonadati</taxon>
        <taxon>Pseudomonadota</taxon>
        <taxon>Alphaproteobacteria</taxon>
        <taxon>Rhodobacterales</taxon>
        <taxon>Paracoccaceae</taxon>
        <taxon>Paracoccus</taxon>
    </lineage>
</organism>
<proteinExistence type="predicted"/>
<sequence>MTARKDGMAIPETDPGLVMRWDWKNLTGGGIQTVAGLALLYISMGYNFGSSVQMGPGYLPRVLSVIFIGLGLITMATARHALPTSNAADRTPANWRAPLCIFASILLFMLLIERAGFLVTLLVVTICARLADRDVTWKSTLIVAVITTALNVAIFIFGLQMPFKLWWW</sequence>
<dbReference type="AlphaFoldDB" id="A0A3D8PCL0"/>
<dbReference type="Proteomes" id="UP000256679">
    <property type="component" value="Unassembled WGS sequence"/>
</dbReference>
<protein>
    <recommendedName>
        <fullName evidence="2">DUF1468 domain-containing protein</fullName>
    </recommendedName>
</protein>
<feature type="transmembrane region" description="Helical" evidence="1">
    <location>
        <begin position="58"/>
        <end position="81"/>
    </location>
</feature>
<feature type="transmembrane region" description="Helical" evidence="1">
    <location>
        <begin position="101"/>
        <end position="128"/>
    </location>
</feature>
<keyword evidence="1" id="KW-0472">Membrane</keyword>
<evidence type="ECO:0000259" key="2">
    <source>
        <dbReference type="Pfam" id="PF07331"/>
    </source>
</evidence>
<name>A0A3D8PCL0_9RHOB</name>
<comment type="caution">
    <text evidence="3">The sequence shown here is derived from an EMBL/GenBank/DDBJ whole genome shotgun (WGS) entry which is preliminary data.</text>
</comment>
<gene>
    <name evidence="3" type="ORF">DIE28_11060</name>
</gene>
<evidence type="ECO:0000256" key="1">
    <source>
        <dbReference type="SAM" id="Phobius"/>
    </source>
</evidence>
<evidence type="ECO:0000313" key="3">
    <source>
        <dbReference type="EMBL" id="RDW12899.1"/>
    </source>
</evidence>
<feature type="transmembrane region" description="Helical" evidence="1">
    <location>
        <begin position="140"/>
        <end position="159"/>
    </location>
</feature>